<keyword evidence="2" id="KW-0732">Signal</keyword>
<evidence type="ECO:0000256" key="1">
    <source>
        <dbReference type="SAM" id="MobiDB-lite"/>
    </source>
</evidence>
<evidence type="ECO:0000313" key="4">
    <source>
        <dbReference type="Proteomes" id="UP001177140"/>
    </source>
</evidence>
<sequence length="200" mass="22073">MLIWLCPLSTLMGARPRLITLLNSNQTYSLAISQTSEGNWGNNSSQTGESVSWREWKAEKTMNSENPGAASNSDAWAGWDSSDKIQSENRSSKAFDDSSAPGYWSTKSQSSQDDPSDFWGGQVEKANSAGWWSIKKQPSQDEPGNSSKMLSAAHFWVPKTGLRLAASVFLGWTGGEGRLNRWLEYQEAAFRINLVIGEGR</sequence>
<protein>
    <submittedName>
        <fullName evidence="3">Uncharacterized protein</fullName>
    </submittedName>
</protein>
<evidence type="ECO:0000313" key="3">
    <source>
        <dbReference type="EMBL" id="MCL7043691.1"/>
    </source>
</evidence>
<accession>A0AA41VLU7</accession>
<organism evidence="3 4">
    <name type="scientific">Papaver nudicaule</name>
    <name type="common">Iceland poppy</name>
    <dbReference type="NCBI Taxonomy" id="74823"/>
    <lineage>
        <taxon>Eukaryota</taxon>
        <taxon>Viridiplantae</taxon>
        <taxon>Streptophyta</taxon>
        <taxon>Embryophyta</taxon>
        <taxon>Tracheophyta</taxon>
        <taxon>Spermatophyta</taxon>
        <taxon>Magnoliopsida</taxon>
        <taxon>Ranunculales</taxon>
        <taxon>Papaveraceae</taxon>
        <taxon>Papaveroideae</taxon>
        <taxon>Papaver</taxon>
    </lineage>
</organism>
<dbReference type="Proteomes" id="UP001177140">
    <property type="component" value="Unassembled WGS sequence"/>
</dbReference>
<proteinExistence type="predicted"/>
<feature type="signal peptide" evidence="2">
    <location>
        <begin position="1"/>
        <end position="16"/>
    </location>
</feature>
<feature type="compositionally biased region" description="Basic and acidic residues" evidence="1">
    <location>
        <begin position="81"/>
        <end position="96"/>
    </location>
</feature>
<feature type="compositionally biased region" description="Polar residues" evidence="1">
    <location>
        <begin position="63"/>
        <end position="74"/>
    </location>
</feature>
<gene>
    <name evidence="3" type="ORF">MKW94_014187</name>
</gene>
<reference evidence="3" key="1">
    <citation type="submission" date="2022-03" db="EMBL/GenBank/DDBJ databases">
        <title>A functionally conserved STORR gene fusion in Papaver species that diverged 16.8 million years ago.</title>
        <authorList>
            <person name="Catania T."/>
        </authorList>
    </citation>
    <scope>NUCLEOTIDE SEQUENCE</scope>
    <source>
        <strain evidence="3">S-191538</strain>
    </source>
</reference>
<comment type="caution">
    <text evidence="3">The sequence shown here is derived from an EMBL/GenBank/DDBJ whole genome shotgun (WGS) entry which is preliminary data.</text>
</comment>
<dbReference type="EMBL" id="JAJJMA010249518">
    <property type="protein sequence ID" value="MCL7043691.1"/>
    <property type="molecule type" value="Genomic_DNA"/>
</dbReference>
<evidence type="ECO:0000256" key="2">
    <source>
        <dbReference type="SAM" id="SignalP"/>
    </source>
</evidence>
<name>A0AA41VLU7_PAPNU</name>
<dbReference type="AlphaFoldDB" id="A0AA41VLU7"/>
<feature type="chain" id="PRO_5041368741" evidence="2">
    <location>
        <begin position="17"/>
        <end position="200"/>
    </location>
</feature>
<feature type="region of interest" description="Disordered" evidence="1">
    <location>
        <begin position="60"/>
        <end position="122"/>
    </location>
</feature>
<keyword evidence="4" id="KW-1185">Reference proteome</keyword>